<dbReference type="SUPFAM" id="SSF48403">
    <property type="entry name" value="Ankyrin repeat"/>
    <property type="match status" value="1"/>
</dbReference>
<gene>
    <name evidence="4" type="ORF">K432DRAFT_302364</name>
</gene>
<dbReference type="PANTHER" id="PTHR24171:SF8">
    <property type="entry name" value="BRCA1-ASSOCIATED RING DOMAIN PROTEIN 1"/>
    <property type="match status" value="1"/>
</dbReference>
<evidence type="ECO:0000256" key="1">
    <source>
        <dbReference type="ARBA" id="ARBA00022737"/>
    </source>
</evidence>
<evidence type="ECO:0000256" key="2">
    <source>
        <dbReference type="ARBA" id="ARBA00023043"/>
    </source>
</evidence>
<name>A0A8E2E6H3_9PEZI</name>
<proteinExistence type="predicted"/>
<accession>A0A8E2E6H3</accession>
<dbReference type="Gene3D" id="1.25.40.20">
    <property type="entry name" value="Ankyrin repeat-containing domain"/>
    <property type="match status" value="1"/>
</dbReference>
<keyword evidence="1" id="KW-0677">Repeat</keyword>
<dbReference type="OrthoDB" id="539213at2759"/>
<feature type="repeat" description="ANK" evidence="3">
    <location>
        <begin position="4"/>
        <end position="36"/>
    </location>
</feature>
<keyword evidence="5" id="KW-1185">Reference proteome</keyword>
<keyword evidence="2 3" id="KW-0040">ANK repeat</keyword>
<evidence type="ECO:0000313" key="4">
    <source>
        <dbReference type="EMBL" id="OCK78276.1"/>
    </source>
</evidence>
<dbReference type="Proteomes" id="UP000250266">
    <property type="component" value="Unassembled WGS sequence"/>
</dbReference>
<dbReference type="PANTHER" id="PTHR24171">
    <property type="entry name" value="ANKYRIN REPEAT DOMAIN-CONTAINING PROTEIN 39-RELATED"/>
    <property type="match status" value="1"/>
</dbReference>
<dbReference type="Pfam" id="PF12796">
    <property type="entry name" value="Ank_2"/>
    <property type="match status" value="1"/>
</dbReference>
<dbReference type="InterPro" id="IPR036770">
    <property type="entry name" value="Ankyrin_rpt-contain_sf"/>
</dbReference>
<organism evidence="4 5">
    <name type="scientific">Lepidopterella palustris CBS 459.81</name>
    <dbReference type="NCBI Taxonomy" id="1314670"/>
    <lineage>
        <taxon>Eukaryota</taxon>
        <taxon>Fungi</taxon>
        <taxon>Dikarya</taxon>
        <taxon>Ascomycota</taxon>
        <taxon>Pezizomycotina</taxon>
        <taxon>Dothideomycetes</taxon>
        <taxon>Pleosporomycetidae</taxon>
        <taxon>Mytilinidiales</taxon>
        <taxon>Argynnaceae</taxon>
        <taxon>Lepidopterella</taxon>
    </lineage>
</organism>
<dbReference type="GO" id="GO:0085020">
    <property type="term" value="P:protein K6-linked ubiquitination"/>
    <property type="evidence" value="ECO:0007669"/>
    <property type="project" value="TreeGrafter"/>
</dbReference>
<dbReference type="PRINTS" id="PR01415">
    <property type="entry name" value="ANKYRIN"/>
</dbReference>
<reference evidence="4 5" key="1">
    <citation type="journal article" date="2016" name="Nat. Commun.">
        <title>Ectomycorrhizal ecology is imprinted in the genome of the dominant symbiotic fungus Cenococcum geophilum.</title>
        <authorList>
            <consortium name="DOE Joint Genome Institute"/>
            <person name="Peter M."/>
            <person name="Kohler A."/>
            <person name="Ohm R.A."/>
            <person name="Kuo A."/>
            <person name="Krutzmann J."/>
            <person name="Morin E."/>
            <person name="Arend M."/>
            <person name="Barry K.W."/>
            <person name="Binder M."/>
            <person name="Choi C."/>
            <person name="Clum A."/>
            <person name="Copeland A."/>
            <person name="Grisel N."/>
            <person name="Haridas S."/>
            <person name="Kipfer T."/>
            <person name="LaButti K."/>
            <person name="Lindquist E."/>
            <person name="Lipzen A."/>
            <person name="Maire R."/>
            <person name="Meier B."/>
            <person name="Mihaltcheva S."/>
            <person name="Molinier V."/>
            <person name="Murat C."/>
            <person name="Poggeler S."/>
            <person name="Quandt C.A."/>
            <person name="Sperisen C."/>
            <person name="Tritt A."/>
            <person name="Tisserant E."/>
            <person name="Crous P.W."/>
            <person name="Henrissat B."/>
            <person name="Nehls U."/>
            <person name="Egli S."/>
            <person name="Spatafora J.W."/>
            <person name="Grigoriev I.V."/>
            <person name="Martin F.M."/>
        </authorList>
    </citation>
    <scope>NUCLEOTIDE SEQUENCE [LARGE SCALE GENOMIC DNA]</scope>
    <source>
        <strain evidence="4 5">CBS 459.81</strain>
    </source>
</reference>
<protein>
    <submittedName>
        <fullName evidence="4">Ankyrin</fullName>
    </submittedName>
</protein>
<sequence>MKNHGSAILHWAIQKGSLSLLKACLDFGSNKSISDDEGWSPLHQAAIRNHSLIVSCLLEKGADVDSRGPMERTPLHQAA</sequence>
<dbReference type="AlphaFoldDB" id="A0A8E2E6H3"/>
<evidence type="ECO:0000256" key="3">
    <source>
        <dbReference type="PROSITE-ProRule" id="PRU00023"/>
    </source>
</evidence>
<dbReference type="InterPro" id="IPR002110">
    <property type="entry name" value="Ankyrin_rpt"/>
</dbReference>
<dbReference type="EMBL" id="KV745070">
    <property type="protein sequence ID" value="OCK78276.1"/>
    <property type="molecule type" value="Genomic_DNA"/>
</dbReference>
<dbReference type="PROSITE" id="PS50088">
    <property type="entry name" value="ANK_REPEAT"/>
    <property type="match status" value="2"/>
</dbReference>
<dbReference type="GO" id="GO:0004842">
    <property type="term" value="F:ubiquitin-protein transferase activity"/>
    <property type="evidence" value="ECO:0007669"/>
    <property type="project" value="TreeGrafter"/>
</dbReference>
<feature type="non-terminal residue" evidence="4">
    <location>
        <position position="79"/>
    </location>
</feature>
<dbReference type="SMART" id="SM00248">
    <property type="entry name" value="ANK"/>
    <property type="match status" value="2"/>
</dbReference>
<dbReference type="PROSITE" id="PS50297">
    <property type="entry name" value="ANK_REP_REGION"/>
    <property type="match status" value="1"/>
</dbReference>
<evidence type="ECO:0000313" key="5">
    <source>
        <dbReference type="Proteomes" id="UP000250266"/>
    </source>
</evidence>
<feature type="repeat" description="ANK" evidence="3">
    <location>
        <begin position="37"/>
        <end position="69"/>
    </location>
</feature>